<dbReference type="Proteomes" id="UP000663862">
    <property type="component" value="Unassembled WGS sequence"/>
</dbReference>
<dbReference type="EMBL" id="CAJOBS010008138">
    <property type="protein sequence ID" value="CAF4927321.1"/>
    <property type="molecule type" value="Genomic_DNA"/>
</dbReference>
<evidence type="ECO:0000313" key="8">
    <source>
        <dbReference type="Proteomes" id="UP000663873"/>
    </source>
</evidence>
<evidence type="ECO:0000313" key="3">
    <source>
        <dbReference type="EMBL" id="CAF4580678.1"/>
    </source>
</evidence>
<name>A0A821AT30_9BILA</name>
<evidence type="ECO:0000313" key="5">
    <source>
        <dbReference type="EMBL" id="CAF4681197.1"/>
    </source>
</evidence>
<protein>
    <submittedName>
        <fullName evidence="3">Uncharacterized protein</fullName>
    </submittedName>
</protein>
<evidence type="ECO:0000313" key="2">
    <source>
        <dbReference type="EMBL" id="CAF4421450.1"/>
    </source>
</evidence>
<proteinExistence type="predicted"/>
<keyword evidence="8" id="KW-1185">Reference proteome</keyword>
<accession>A0A821AT30</accession>
<dbReference type="Proteomes" id="UP000663865">
    <property type="component" value="Unassembled WGS sequence"/>
</dbReference>
<feature type="non-terminal residue" evidence="3">
    <location>
        <position position="1"/>
    </location>
</feature>
<gene>
    <name evidence="3" type="ORF">HFQ381_LOCUS32499</name>
    <name evidence="1" type="ORF">KIK155_LOCUS7845</name>
    <name evidence="6" type="ORF">TOA249_LOCUS32524</name>
    <name evidence="2" type="ORF">TSG867_LOCUS14561</name>
    <name evidence="5" type="ORF">TSG867_LOCUS32387</name>
    <name evidence="4" type="ORF">UJA718_LOCUS33267</name>
</gene>
<dbReference type="AlphaFoldDB" id="A0A821AT30"/>
<sequence length="39" mass="4047">SGGTSCSPGYGGAFTGALDEFYLYNRELTAAQIYALANP</sequence>
<organism evidence="3 7">
    <name type="scientific">Rotaria socialis</name>
    <dbReference type="NCBI Taxonomy" id="392032"/>
    <lineage>
        <taxon>Eukaryota</taxon>
        <taxon>Metazoa</taxon>
        <taxon>Spiralia</taxon>
        <taxon>Gnathifera</taxon>
        <taxon>Rotifera</taxon>
        <taxon>Eurotatoria</taxon>
        <taxon>Bdelloidea</taxon>
        <taxon>Philodinida</taxon>
        <taxon>Philodinidae</taxon>
        <taxon>Rotaria</taxon>
    </lineage>
</organism>
<evidence type="ECO:0000313" key="6">
    <source>
        <dbReference type="EMBL" id="CAF4927321.1"/>
    </source>
</evidence>
<dbReference type="EMBL" id="CAJOBQ010007303">
    <property type="protein sequence ID" value="CAF4681197.1"/>
    <property type="molecule type" value="Genomic_DNA"/>
</dbReference>
<dbReference type="Proteomes" id="UP000663851">
    <property type="component" value="Unassembled WGS sequence"/>
</dbReference>
<dbReference type="Proteomes" id="UP000663838">
    <property type="component" value="Unassembled WGS sequence"/>
</dbReference>
<dbReference type="EMBL" id="CAJOBP010029139">
    <property type="protein sequence ID" value="CAF4643342.1"/>
    <property type="molecule type" value="Genomic_DNA"/>
</dbReference>
<dbReference type="InterPro" id="IPR013320">
    <property type="entry name" value="ConA-like_dom_sf"/>
</dbReference>
<dbReference type="SUPFAM" id="SSF49899">
    <property type="entry name" value="Concanavalin A-like lectins/glucanases"/>
    <property type="match status" value="1"/>
</dbReference>
<reference evidence="3" key="1">
    <citation type="submission" date="2021-02" db="EMBL/GenBank/DDBJ databases">
        <authorList>
            <person name="Nowell W R."/>
        </authorList>
    </citation>
    <scope>NUCLEOTIDE SEQUENCE</scope>
</reference>
<dbReference type="EMBL" id="CAJOBQ010000817">
    <property type="protein sequence ID" value="CAF4421450.1"/>
    <property type="molecule type" value="Genomic_DNA"/>
</dbReference>
<dbReference type="Proteomes" id="UP000663873">
    <property type="component" value="Unassembled WGS sequence"/>
</dbReference>
<dbReference type="EMBL" id="CAJNYV010001002">
    <property type="protein sequence ID" value="CAF3397996.1"/>
    <property type="molecule type" value="Genomic_DNA"/>
</dbReference>
<evidence type="ECO:0000313" key="4">
    <source>
        <dbReference type="EMBL" id="CAF4643342.1"/>
    </source>
</evidence>
<dbReference type="Gene3D" id="2.60.120.200">
    <property type="match status" value="1"/>
</dbReference>
<evidence type="ECO:0000313" key="7">
    <source>
        <dbReference type="Proteomes" id="UP000663851"/>
    </source>
</evidence>
<dbReference type="EMBL" id="CAJOBO010008068">
    <property type="protein sequence ID" value="CAF4580678.1"/>
    <property type="molecule type" value="Genomic_DNA"/>
</dbReference>
<evidence type="ECO:0000313" key="1">
    <source>
        <dbReference type="EMBL" id="CAF3397996.1"/>
    </source>
</evidence>
<comment type="caution">
    <text evidence="3">The sequence shown here is derived from an EMBL/GenBank/DDBJ whole genome shotgun (WGS) entry which is preliminary data.</text>
</comment>